<dbReference type="PANTHER" id="PTHR43267">
    <property type="entry name" value="TRNA THREONYLCARBAMOYLADENOSINE DEHYDRATASE"/>
    <property type="match status" value="1"/>
</dbReference>
<accession>A0ABT7V6U1</accession>
<dbReference type="Gene3D" id="3.40.50.720">
    <property type="entry name" value="NAD(P)-binding Rossmann-like Domain"/>
    <property type="match status" value="1"/>
</dbReference>
<keyword evidence="3" id="KW-0548">Nucleotidyltransferase</keyword>
<dbReference type="PANTHER" id="PTHR43267:SF1">
    <property type="entry name" value="TRNA THREONYLCARBAMOYLADENOSINE DEHYDRATASE"/>
    <property type="match status" value="1"/>
</dbReference>
<dbReference type="GO" id="GO:0016779">
    <property type="term" value="F:nucleotidyltransferase activity"/>
    <property type="evidence" value="ECO:0007669"/>
    <property type="project" value="UniProtKB-KW"/>
</dbReference>
<feature type="domain" description="THIF-type NAD/FAD binding fold" evidence="2">
    <location>
        <begin position="45"/>
        <end position="190"/>
    </location>
</feature>
<proteinExistence type="predicted"/>
<evidence type="ECO:0000313" key="4">
    <source>
        <dbReference type="Proteomes" id="UP001529421"/>
    </source>
</evidence>
<evidence type="ECO:0000259" key="2">
    <source>
        <dbReference type="Pfam" id="PF00899"/>
    </source>
</evidence>
<name>A0ABT7V6U1_9ACTN</name>
<feature type="compositionally biased region" description="Low complexity" evidence="1">
    <location>
        <begin position="12"/>
        <end position="30"/>
    </location>
</feature>
<evidence type="ECO:0000313" key="3">
    <source>
        <dbReference type="EMBL" id="MDM8274216.1"/>
    </source>
</evidence>
<comment type="caution">
    <text evidence="3">The sequence shown here is derived from an EMBL/GenBank/DDBJ whole genome shotgun (WGS) entry which is preliminary data.</text>
</comment>
<feature type="region of interest" description="Disordered" evidence="1">
    <location>
        <begin position="1"/>
        <end position="38"/>
    </location>
</feature>
<keyword evidence="3" id="KW-0808">Transferase</keyword>
<dbReference type="Pfam" id="PF00899">
    <property type="entry name" value="ThiF"/>
    <property type="match status" value="1"/>
</dbReference>
<reference evidence="3 4" key="2">
    <citation type="submission" date="2023-06" db="EMBL/GenBank/DDBJ databases">
        <authorList>
            <person name="Zeman M."/>
            <person name="Kubasova T."/>
            <person name="Jahodarova E."/>
            <person name="Nykrynova M."/>
            <person name="Rychlik I."/>
        </authorList>
    </citation>
    <scope>NUCLEOTIDE SEQUENCE [LARGE SCALE GENOMIC DNA]</scope>
    <source>
        <strain evidence="3 4">154_Feed</strain>
    </source>
</reference>
<dbReference type="InterPro" id="IPR035985">
    <property type="entry name" value="Ubiquitin-activating_enz"/>
</dbReference>
<dbReference type="RefSeq" id="WP_289544030.1">
    <property type="nucleotide sequence ID" value="NZ_JAUDDZ010000001.1"/>
</dbReference>
<dbReference type="InterPro" id="IPR045886">
    <property type="entry name" value="ThiF/MoeB/HesA"/>
</dbReference>
<reference evidence="4" key="1">
    <citation type="submission" date="2023-06" db="EMBL/GenBank/DDBJ databases">
        <title>Identification and characterization of horizontal gene transfer across gut microbiota members of farm animals based on homology search.</title>
        <authorList>
            <person name="Zeman M."/>
            <person name="Kubasova T."/>
            <person name="Jahodarova E."/>
            <person name="Nykrynova M."/>
            <person name="Rychlik I."/>
        </authorList>
    </citation>
    <scope>NUCLEOTIDE SEQUENCE [LARGE SCALE GENOMIC DNA]</scope>
    <source>
        <strain evidence="4">154_Feed</strain>
    </source>
</reference>
<organism evidence="3 4">
    <name type="scientific">Enorma phocaeensis</name>
    <dbReference type="NCBI Taxonomy" id="1871019"/>
    <lineage>
        <taxon>Bacteria</taxon>
        <taxon>Bacillati</taxon>
        <taxon>Actinomycetota</taxon>
        <taxon>Coriobacteriia</taxon>
        <taxon>Coriobacteriales</taxon>
        <taxon>Coriobacteriaceae</taxon>
        <taxon>Enorma</taxon>
    </lineage>
</organism>
<evidence type="ECO:0000256" key="1">
    <source>
        <dbReference type="SAM" id="MobiDB-lite"/>
    </source>
</evidence>
<dbReference type="InterPro" id="IPR000594">
    <property type="entry name" value="ThiF_NAD_FAD-bd"/>
</dbReference>
<dbReference type="SUPFAM" id="SSF69572">
    <property type="entry name" value="Activating enzymes of the ubiquitin-like proteins"/>
    <property type="match status" value="1"/>
</dbReference>
<protein>
    <submittedName>
        <fullName evidence="3">ThiF family adenylyltransferase</fullName>
    </submittedName>
</protein>
<keyword evidence="4" id="KW-1185">Reference proteome</keyword>
<dbReference type="Proteomes" id="UP001529421">
    <property type="component" value="Unassembled WGS sequence"/>
</dbReference>
<sequence length="302" mass="31556">MTSPNLPASLEPQAGAAPQTPSASPASLTPHEPQTETATSRLELVWGAPGLARLEAATVVVLGVGGVGSNCAESLARGGVGHLVLVDGDEVAPSNINRQAIAFANTVGMRKVEAARTFLGGINPSLTLTTYDRFVKADEVDALMQAIEHDAGPITYVVDAIDTVSAKLAVASWATRTGTPLVSSMGGANKLDPERLRICDIFETSMDPLARVMRKECRKRDIRRLTVCCSFEAPQELPLTASPTDTTVAAAADNPADAVARPTLGTVSYLPPIMGHMIAAHVMRQIVLEPAAAAATTAQNSR</sequence>
<dbReference type="EMBL" id="JAUDDZ010000001">
    <property type="protein sequence ID" value="MDM8274216.1"/>
    <property type="molecule type" value="Genomic_DNA"/>
</dbReference>
<gene>
    <name evidence="3" type="ORF">QUW28_01705</name>
</gene>